<feature type="transmembrane region" description="Helical" evidence="1">
    <location>
        <begin position="896"/>
        <end position="916"/>
    </location>
</feature>
<dbReference type="Pfam" id="PF15288">
    <property type="entry name" value="zf-CCHC_6"/>
    <property type="match status" value="1"/>
</dbReference>
<dbReference type="AlphaFoldDB" id="A0A2H3TV23"/>
<keyword evidence="1" id="KW-0812">Transmembrane</keyword>
<keyword evidence="1" id="KW-1133">Transmembrane helix</keyword>
<reference evidence="5" key="1">
    <citation type="submission" date="2016-09" db="EMBL/GenBank/DDBJ databases">
        <authorList>
            <person name="Guldener U."/>
        </authorList>
    </citation>
    <scope>NUCLEOTIDE SEQUENCE [LARGE SCALE GENOMIC DNA]</scope>
    <source>
        <strain evidence="5">V64-1</strain>
    </source>
</reference>
<feature type="transmembrane region" description="Helical" evidence="1">
    <location>
        <begin position="1019"/>
        <end position="1042"/>
    </location>
</feature>
<protein>
    <submittedName>
        <fullName evidence="4">Uncharacterized protein</fullName>
    </submittedName>
</protein>
<organism evidence="4 5">
    <name type="scientific">Fusarium oxysporum</name>
    <name type="common">Fusarium vascular wilt</name>
    <dbReference type="NCBI Taxonomy" id="5507"/>
    <lineage>
        <taxon>Eukaryota</taxon>
        <taxon>Fungi</taxon>
        <taxon>Dikarya</taxon>
        <taxon>Ascomycota</taxon>
        <taxon>Pezizomycotina</taxon>
        <taxon>Sordariomycetes</taxon>
        <taxon>Hypocreomycetidae</taxon>
        <taxon>Hypocreales</taxon>
        <taxon>Nectriaceae</taxon>
        <taxon>Fusarium</taxon>
        <taxon>Fusarium oxysporum species complex</taxon>
    </lineage>
</organism>
<evidence type="ECO:0000259" key="3">
    <source>
        <dbReference type="Pfam" id="PF20163"/>
    </source>
</evidence>
<gene>
    <name evidence="4" type="ORF">FRV6_16590</name>
</gene>
<dbReference type="PANTHER" id="PTHR35395:SF1">
    <property type="entry name" value="DUF6536 DOMAIN-CONTAINING PROTEIN"/>
    <property type="match status" value="1"/>
</dbReference>
<accession>A0A2H3TV23</accession>
<dbReference type="Proteomes" id="UP000219369">
    <property type="component" value="Unassembled WGS sequence"/>
</dbReference>
<dbReference type="VEuPathDB" id="FungiDB:FOC1_g10002500"/>
<dbReference type="VEuPathDB" id="FungiDB:FOMG_16268"/>
<evidence type="ECO:0000313" key="4">
    <source>
        <dbReference type="EMBL" id="SCO92462.1"/>
    </source>
</evidence>
<feature type="transmembrane region" description="Helical" evidence="1">
    <location>
        <begin position="428"/>
        <end position="452"/>
    </location>
</feature>
<dbReference type="InterPro" id="IPR041670">
    <property type="entry name" value="Znf-CCHC_6"/>
</dbReference>
<dbReference type="VEuPathDB" id="FungiDB:HZS61_008781"/>
<keyword evidence="1" id="KW-0472">Membrane</keyword>
<proteinExistence type="predicted"/>
<sequence>MPAFAKGKDHTEGMEEWKEFYRLWQEIAYSKTEETYNKRLLEFKERYETNHLIEVGYIITIWLNPHKEKFIRAWTDRWLHFEQYVTSRCEGIHHLVKSEMNSSQADLFEAWRVINRVILNQLSELQANQARQQATTPNIQESGALFDNVRGWVSHEAILKVESQRKRLLHAVPACTGVFSRTTGLPCAHTILPIYKKGECLQISHFHSHWRYQRIGSPQLIIQPRRQFDRLVILPSAPPTSTQREPSLFEHVEKQAQQRKPPKCSACGNEGHTRVSKACPLRYNELRLPPTTAPAPVPAPTFKPPPRAPSLGPPVPFPTVTATMTTTTTTQTAIYIATTPLTFSSPPLQAREPSPPQRPAIIAARRGPTRARLTVPRPAWARLAGLNTVLLLVFAVLHLIVLIYGCVRARGLNAAWILYQGPCSQSKTINLFLHLLLNVFSTLILASSNYFMQILNAPSRAELDRAHARSGWVNIGVPSMRNFLYLGPVKFTCWLILACSSVPIHLFFNSLVFQVAEVRSGFGMTIAAESFVKGAQYYEPGASLWNTAVPNNCSSSLSNELCKEGLFGNGTNGDMSSGIIDPVTWMNKTSEESLNISRAASEASTSWQRLDPADCRSNFLYCDKGTGLKGYRSVVLVVNASESGASGWKRDEVFPNMTNSDDKFWDDMIPAKETNSLWYYEYCNIATAFDNGKCYNTCKTSLGFDQIAVESPSEVDPKNDTSDSTWSFSFWGPKSLEKHILKAQMRGGFDASYNTLSVSYCLAEKEEQQCKIGVPTLLLLVALLCVLVKLSQCIFVMARYASNGTGDLLVTPGDAIKSLICRPDPTTARMCTLEMRDVQFTWDRLLGASRRYKRYRGEAYGVEMLHGDVEHEFLAPQARQWKAQRRRFFRALPINMWLRTYAILLAVLIAAIYYFYQATGGKFQASGAFGSSGINNFVTLDGSLGLSNQFTGDFVRLVLLANIPQLILSISYLQFNSLITKIFLAKEWAQMSTEYRPLRVTDPQGDQVSTYRLQLPYRWGVPCILASVLLHWLASSSCYVFMADGGFYGSIMGSPTTSANSMGLSGSDFIAVGYSTMAIMVAIVVFAVVICVPLLLSMRRLPGDMVIVGSNSLAIAAACHASKASKVNISDCSLKTDSSGSESGMELTVYLHDREEEGGDRRTLSVYARIAESKIKWGVVRMEDSFYNELKNEVDVNEIGHLSFGVQDDAVGKPEFQKWYI</sequence>
<feature type="transmembrane region" description="Helical" evidence="1">
    <location>
        <begin position="954"/>
        <end position="973"/>
    </location>
</feature>
<evidence type="ECO:0000256" key="1">
    <source>
        <dbReference type="SAM" id="Phobius"/>
    </source>
</evidence>
<evidence type="ECO:0000259" key="2">
    <source>
        <dbReference type="Pfam" id="PF15288"/>
    </source>
</evidence>
<dbReference type="Pfam" id="PF20163">
    <property type="entry name" value="DUF6536"/>
    <property type="match status" value="1"/>
</dbReference>
<feature type="domain" description="DUF6536" evidence="3">
    <location>
        <begin position="380"/>
        <end position="532"/>
    </location>
</feature>
<dbReference type="PANTHER" id="PTHR35395">
    <property type="entry name" value="DUF6536 DOMAIN-CONTAINING PROTEIN"/>
    <property type="match status" value="1"/>
</dbReference>
<feature type="domain" description="Zinc knuckle" evidence="2">
    <location>
        <begin position="263"/>
        <end position="292"/>
    </location>
</feature>
<feature type="transmembrane region" description="Helical" evidence="1">
    <location>
        <begin position="772"/>
        <end position="790"/>
    </location>
</feature>
<evidence type="ECO:0000313" key="5">
    <source>
        <dbReference type="Proteomes" id="UP000219369"/>
    </source>
</evidence>
<dbReference type="VEuPathDB" id="FungiDB:FOIG_07423"/>
<feature type="transmembrane region" description="Helical" evidence="1">
    <location>
        <begin position="1069"/>
        <end position="1096"/>
    </location>
</feature>
<dbReference type="EMBL" id="FMJY01000011">
    <property type="protein sequence ID" value="SCO92462.1"/>
    <property type="molecule type" value="Genomic_DNA"/>
</dbReference>
<dbReference type="VEuPathDB" id="FungiDB:FOZG_14613"/>
<dbReference type="VEuPathDB" id="FungiDB:FOXG_13061"/>
<name>A0A2H3TV23_FUSOX</name>
<dbReference type="InterPro" id="IPR046623">
    <property type="entry name" value="DUF6536"/>
</dbReference>
<dbReference type="VEuPathDB" id="FungiDB:FOC4_g10001952"/>
<feature type="transmembrane region" description="Helical" evidence="1">
    <location>
        <begin position="379"/>
        <end position="407"/>
    </location>
</feature>
<dbReference type="OrthoDB" id="5429634at2759"/>